<protein>
    <submittedName>
        <fullName evidence="1">Uncharacterized protein</fullName>
    </submittedName>
</protein>
<sequence>MQSWLLGAALSDDTVQNIADTAARAENGAPKSNNGTQSAIERLGKKLGLAGTAGEIREQLRQMEAQGILRDPGTYR</sequence>
<name>A0AAU1HN91_9ACTN</name>
<reference evidence="1" key="1">
    <citation type="submission" date="2022-10" db="EMBL/GenBank/DDBJ databases">
        <title>The complete genomes of actinobacterial strains from the NBC collection.</title>
        <authorList>
            <person name="Joergensen T.S."/>
            <person name="Alvarez Arevalo M."/>
            <person name="Sterndorff E.B."/>
            <person name="Faurdal D."/>
            <person name="Vuksanovic O."/>
            <person name="Mourched A.-S."/>
            <person name="Charusanti P."/>
            <person name="Shaw S."/>
            <person name="Blin K."/>
            <person name="Weber T."/>
        </authorList>
    </citation>
    <scope>NUCLEOTIDE SEQUENCE</scope>
    <source>
        <strain evidence="1">NBC 00180</strain>
    </source>
</reference>
<proteinExistence type="predicted"/>
<dbReference type="AlphaFoldDB" id="A0AAU1HN91"/>
<evidence type="ECO:0000313" key="1">
    <source>
        <dbReference type="EMBL" id="WTP84042.1"/>
    </source>
</evidence>
<organism evidence="1">
    <name type="scientific">Streptomyces sp. NBC_00180</name>
    <dbReference type="NCBI Taxonomy" id="2903632"/>
    <lineage>
        <taxon>Bacteria</taxon>
        <taxon>Bacillati</taxon>
        <taxon>Actinomycetota</taxon>
        <taxon>Actinomycetes</taxon>
        <taxon>Kitasatosporales</taxon>
        <taxon>Streptomycetaceae</taxon>
        <taxon>Streptomyces</taxon>
    </lineage>
</organism>
<accession>A0AAU1HN91</accession>
<dbReference type="EMBL" id="CP108140">
    <property type="protein sequence ID" value="WTP84042.1"/>
    <property type="molecule type" value="Genomic_DNA"/>
</dbReference>
<gene>
    <name evidence="1" type="ORF">OG477_01040</name>
</gene>